<evidence type="ECO:0000256" key="1">
    <source>
        <dbReference type="SAM" id="SignalP"/>
    </source>
</evidence>
<reference evidence="2 3" key="1">
    <citation type="submission" date="2024-10" db="EMBL/GenBank/DDBJ databases">
        <authorList>
            <person name="Kim D."/>
        </authorList>
    </citation>
    <scope>NUCLEOTIDE SEQUENCE [LARGE SCALE GENOMIC DNA]</scope>
    <source>
        <strain evidence="2">BH-2024</strain>
    </source>
</reference>
<dbReference type="AlphaFoldDB" id="A0ABD2M7Z3"/>
<keyword evidence="3" id="KW-1185">Reference proteome</keyword>
<comment type="caution">
    <text evidence="2">The sequence shown here is derived from an EMBL/GenBank/DDBJ whole genome shotgun (WGS) entry which is preliminary data.</text>
</comment>
<feature type="chain" id="PRO_5044850956" evidence="1">
    <location>
        <begin position="31"/>
        <end position="82"/>
    </location>
</feature>
<sequence>MSLLFRARPFSPLIVLSFLLFFSLFLSATAIIPTNVESSRRDLLNSVIGPHVMEKRFTDCFSTCARLREPNKKNCFKNCLQG</sequence>
<protein>
    <submittedName>
        <fullName evidence="2">Uncharacterized protein</fullName>
    </submittedName>
</protein>
<gene>
    <name evidence="2" type="ORF">niasHT_010332</name>
</gene>
<keyword evidence="1" id="KW-0732">Signal</keyword>
<evidence type="ECO:0000313" key="3">
    <source>
        <dbReference type="Proteomes" id="UP001620626"/>
    </source>
</evidence>
<proteinExistence type="predicted"/>
<evidence type="ECO:0000313" key="2">
    <source>
        <dbReference type="EMBL" id="KAL3123162.1"/>
    </source>
</evidence>
<dbReference type="EMBL" id="JBICBT010000109">
    <property type="protein sequence ID" value="KAL3123162.1"/>
    <property type="molecule type" value="Genomic_DNA"/>
</dbReference>
<dbReference type="Proteomes" id="UP001620626">
    <property type="component" value="Unassembled WGS sequence"/>
</dbReference>
<name>A0ABD2M7Z3_9BILA</name>
<feature type="signal peptide" evidence="1">
    <location>
        <begin position="1"/>
        <end position="30"/>
    </location>
</feature>
<accession>A0ABD2M7Z3</accession>
<organism evidence="2 3">
    <name type="scientific">Heterodera trifolii</name>
    <dbReference type="NCBI Taxonomy" id="157864"/>
    <lineage>
        <taxon>Eukaryota</taxon>
        <taxon>Metazoa</taxon>
        <taxon>Ecdysozoa</taxon>
        <taxon>Nematoda</taxon>
        <taxon>Chromadorea</taxon>
        <taxon>Rhabditida</taxon>
        <taxon>Tylenchina</taxon>
        <taxon>Tylenchomorpha</taxon>
        <taxon>Tylenchoidea</taxon>
        <taxon>Heteroderidae</taxon>
        <taxon>Heteroderinae</taxon>
        <taxon>Heterodera</taxon>
    </lineage>
</organism>